<keyword evidence="1" id="KW-0732">Signal</keyword>
<proteinExistence type="predicted"/>
<organism evidence="3 4">
    <name type="scientific">Haloferula chungangensis</name>
    <dbReference type="NCBI Taxonomy" id="1048331"/>
    <lineage>
        <taxon>Bacteria</taxon>
        <taxon>Pseudomonadati</taxon>
        <taxon>Verrucomicrobiota</taxon>
        <taxon>Verrucomicrobiia</taxon>
        <taxon>Verrucomicrobiales</taxon>
        <taxon>Verrucomicrobiaceae</taxon>
        <taxon>Haloferula</taxon>
    </lineage>
</organism>
<feature type="signal peptide" evidence="1">
    <location>
        <begin position="1"/>
        <end position="21"/>
    </location>
</feature>
<dbReference type="Gene3D" id="3.20.20.190">
    <property type="entry name" value="Phosphatidylinositol (PI) phosphodiesterase"/>
    <property type="match status" value="1"/>
</dbReference>
<dbReference type="PROSITE" id="PS51257">
    <property type="entry name" value="PROKAR_LIPOPROTEIN"/>
    <property type="match status" value="1"/>
</dbReference>
<comment type="caution">
    <text evidence="3">The sequence shown here is derived from an EMBL/GenBank/DDBJ whole genome shotgun (WGS) entry which is preliminary data.</text>
</comment>
<dbReference type="RefSeq" id="WP_379712728.1">
    <property type="nucleotide sequence ID" value="NZ_JBHTBS010000006.1"/>
</dbReference>
<keyword evidence="4" id="KW-1185">Reference proteome</keyword>
<dbReference type="InterPro" id="IPR017946">
    <property type="entry name" value="PLC-like_Pdiesterase_TIM-brl"/>
</dbReference>
<dbReference type="PROSITE" id="PS51704">
    <property type="entry name" value="GP_PDE"/>
    <property type="match status" value="1"/>
</dbReference>
<dbReference type="PANTHER" id="PTHR46211">
    <property type="entry name" value="GLYCEROPHOSPHORYL DIESTER PHOSPHODIESTERASE"/>
    <property type="match status" value="1"/>
</dbReference>
<sequence>MRFFLYSSLIASLLSSSLACGSEWNVRDHIKLEDFVIQSHRGAGNLAPENSRETFDLAWSLGTIPEADLRTTKDGVIVAFHDKDFSRILPRASAEMKKKGVEDLTWKEVAALDIGAWKGPEFEGQRIPRIEEMFAQMNGKPGSRVYVDIKNVDLTQLARQSKEAKVDDRLILASTDYTLIREWKKLAPKSKTLHWMGGPEATLSKRLDALAVEGFEGIDQLQIHVKPTKDGFEPSPEFLRQTGITLRAHDILFQTLPWQSRDESLFYQLMDLGVASFATDFPDFTAKTVQRYYHKQ</sequence>
<dbReference type="Pfam" id="PF03009">
    <property type="entry name" value="GDPD"/>
    <property type="match status" value="1"/>
</dbReference>
<name>A0ABW2L6J4_9BACT</name>
<dbReference type="Proteomes" id="UP001596472">
    <property type="component" value="Unassembled WGS sequence"/>
</dbReference>
<protein>
    <submittedName>
        <fullName evidence="3">Glycerophosphodiester phosphodiesterase</fullName>
    </submittedName>
</protein>
<feature type="chain" id="PRO_5045418320" evidence="1">
    <location>
        <begin position="22"/>
        <end position="296"/>
    </location>
</feature>
<dbReference type="EMBL" id="JBHTBS010000006">
    <property type="protein sequence ID" value="MFC7337942.1"/>
    <property type="molecule type" value="Genomic_DNA"/>
</dbReference>
<dbReference type="InterPro" id="IPR030395">
    <property type="entry name" value="GP_PDE_dom"/>
</dbReference>
<evidence type="ECO:0000259" key="2">
    <source>
        <dbReference type="PROSITE" id="PS51704"/>
    </source>
</evidence>
<evidence type="ECO:0000313" key="4">
    <source>
        <dbReference type="Proteomes" id="UP001596472"/>
    </source>
</evidence>
<evidence type="ECO:0000256" key="1">
    <source>
        <dbReference type="SAM" id="SignalP"/>
    </source>
</evidence>
<evidence type="ECO:0000313" key="3">
    <source>
        <dbReference type="EMBL" id="MFC7337942.1"/>
    </source>
</evidence>
<feature type="domain" description="GP-PDE" evidence="2">
    <location>
        <begin position="35"/>
        <end position="289"/>
    </location>
</feature>
<dbReference type="SUPFAM" id="SSF51695">
    <property type="entry name" value="PLC-like phosphodiesterases"/>
    <property type="match status" value="1"/>
</dbReference>
<dbReference type="PANTHER" id="PTHR46211:SF14">
    <property type="entry name" value="GLYCEROPHOSPHODIESTER PHOSPHODIESTERASE"/>
    <property type="match status" value="1"/>
</dbReference>
<gene>
    <name evidence="3" type="ORF">ACFQY0_12190</name>
</gene>
<accession>A0ABW2L6J4</accession>
<reference evidence="4" key="1">
    <citation type="journal article" date="2019" name="Int. J. Syst. Evol. Microbiol.">
        <title>The Global Catalogue of Microorganisms (GCM) 10K type strain sequencing project: providing services to taxonomists for standard genome sequencing and annotation.</title>
        <authorList>
            <consortium name="The Broad Institute Genomics Platform"/>
            <consortium name="The Broad Institute Genome Sequencing Center for Infectious Disease"/>
            <person name="Wu L."/>
            <person name="Ma J."/>
        </authorList>
    </citation>
    <scope>NUCLEOTIDE SEQUENCE [LARGE SCALE GENOMIC DNA]</scope>
    <source>
        <strain evidence="4">CGMCC 4.1467</strain>
    </source>
</reference>